<gene>
    <name evidence="1" type="ORF">JOF35_008348</name>
</gene>
<dbReference type="EMBL" id="JAURUE010000002">
    <property type="protein sequence ID" value="MDP9616010.1"/>
    <property type="molecule type" value="Genomic_DNA"/>
</dbReference>
<protein>
    <submittedName>
        <fullName evidence="1">Uncharacterized protein</fullName>
    </submittedName>
</protein>
<accession>A0ABT9L6W5</accession>
<evidence type="ECO:0000313" key="1">
    <source>
        <dbReference type="EMBL" id="MDP9616010.1"/>
    </source>
</evidence>
<organism evidence="1 2">
    <name type="scientific">Streptomyces demainii</name>
    <dbReference type="NCBI Taxonomy" id="588122"/>
    <lineage>
        <taxon>Bacteria</taxon>
        <taxon>Bacillati</taxon>
        <taxon>Actinomycetota</taxon>
        <taxon>Actinomycetes</taxon>
        <taxon>Kitasatosporales</taxon>
        <taxon>Streptomycetaceae</taxon>
        <taxon>Streptomyces</taxon>
    </lineage>
</organism>
<name>A0ABT9L6W5_9ACTN</name>
<reference evidence="1 2" key="1">
    <citation type="submission" date="2023-07" db="EMBL/GenBank/DDBJ databases">
        <title>Sequencing the genomes of 1000 actinobacteria strains.</title>
        <authorList>
            <person name="Klenk H.-P."/>
        </authorList>
    </citation>
    <scope>NUCLEOTIDE SEQUENCE [LARGE SCALE GENOMIC DNA]</scope>
    <source>
        <strain evidence="1 2">DSM 41600</strain>
    </source>
</reference>
<keyword evidence="2" id="KW-1185">Reference proteome</keyword>
<sequence length="32" mass="2891">MAGAPGAQPGGALTLACAPALADGLRALVGAE</sequence>
<proteinExistence type="predicted"/>
<dbReference type="Proteomes" id="UP001234880">
    <property type="component" value="Unassembled WGS sequence"/>
</dbReference>
<comment type="caution">
    <text evidence="1">The sequence shown here is derived from an EMBL/GenBank/DDBJ whole genome shotgun (WGS) entry which is preliminary data.</text>
</comment>
<evidence type="ECO:0000313" key="2">
    <source>
        <dbReference type="Proteomes" id="UP001234880"/>
    </source>
</evidence>